<dbReference type="Proteomes" id="UP000095284">
    <property type="component" value="Unplaced"/>
</dbReference>
<dbReference type="SMR" id="A0A1I7S960"/>
<gene>
    <name evidence="1" type="ORF">BXYJ_LOCUS1908</name>
    <name evidence="2" type="ORF">BXYJ_LOCUS1913</name>
</gene>
<accession>A0A1I7S960</accession>
<dbReference type="InterPro" id="IPR001684">
    <property type="entry name" value="Ribosomal_bL27"/>
</dbReference>
<dbReference type="Proteomes" id="UP000659654">
    <property type="component" value="Unassembled WGS sequence"/>
</dbReference>
<protein>
    <submittedName>
        <fullName evidence="1">(pine wood nematode) hypothetical protein</fullName>
    </submittedName>
</protein>
<dbReference type="Gene3D" id="2.40.50.100">
    <property type="match status" value="1"/>
</dbReference>
<dbReference type="GO" id="GO:0006412">
    <property type="term" value="P:translation"/>
    <property type="evidence" value="ECO:0007669"/>
    <property type="project" value="InterPro"/>
</dbReference>
<evidence type="ECO:0000313" key="5">
    <source>
        <dbReference type="WBParaSite" id="BXY_0955500.1"/>
    </source>
</evidence>
<dbReference type="EMBL" id="CAJFDI010000001">
    <property type="protein sequence ID" value="CAD5210394.1"/>
    <property type="molecule type" value="Genomic_DNA"/>
</dbReference>
<reference evidence="1" key="2">
    <citation type="submission" date="2020-09" db="EMBL/GenBank/DDBJ databases">
        <authorList>
            <person name="Kikuchi T."/>
        </authorList>
    </citation>
    <scope>NUCLEOTIDE SEQUENCE</scope>
    <source>
        <strain evidence="1">Ka4C1</strain>
    </source>
</reference>
<sequence length="110" mass="12807">MFRPPSNIPYGGIHRKDGEKVAKGELLVAQRRLNYHPGRNVYCVYDRGQLLLKAECDGTVMITKERVDLDTENEFVERDYSHRSLDELDKLHFNVIQLPMSQKFKLVSEV</sequence>
<organism evidence="3 5">
    <name type="scientific">Bursaphelenchus xylophilus</name>
    <name type="common">Pinewood nematode worm</name>
    <name type="synonym">Aphelenchoides xylophilus</name>
    <dbReference type="NCBI Taxonomy" id="6326"/>
    <lineage>
        <taxon>Eukaryota</taxon>
        <taxon>Metazoa</taxon>
        <taxon>Ecdysozoa</taxon>
        <taxon>Nematoda</taxon>
        <taxon>Chromadorea</taxon>
        <taxon>Rhabditida</taxon>
        <taxon>Tylenchina</taxon>
        <taxon>Tylenchomorpha</taxon>
        <taxon>Aphelenchoidea</taxon>
        <taxon>Aphelenchoididae</taxon>
        <taxon>Bursaphelenchus</taxon>
    </lineage>
</organism>
<reference evidence="5" key="1">
    <citation type="submission" date="2016-11" db="UniProtKB">
        <authorList>
            <consortium name="WormBaseParasite"/>
        </authorList>
    </citation>
    <scope>IDENTIFICATION</scope>
</reference>
<dbReference type="OrthoDB" id="1867012at2759"/>
<dbReference type="Pfam" id="PF01016">
    <property type="entry name" value="Ribosomal_L27"/>
    <property type="match status" value="1"/>
</dbReference>
<evidence type="ECO:0000313" key="2">
    <source>
        <dbReference type="EMBL" id="CAD5210394.1"/>
    </source>
</evidence>
<dbReference type="EMBL" id="CAJFCV020000001">
    <property type="protein sequence ID" value="CAG9086319.1"/>
    <property type="molecule type" value="Genomic_DNA"/>
</dbReference>
<dbReference type="AlphaFoldDB" id="A0A1I7S960"/>
<dbReference type="GO" id="GO:0003735">
    <property type="term" value="F:structural constituent of ribosome"/>
    <property type="evidence" value="ECO:0007669"/>
    <property type="project" value="InterPro"/>
</dbReference>
<dbReference type="Proteomes" id="UP000582659">
    <property type="component" value="Unassembled WGS sequence"/>
</dbReference>
<evidence type="ECO:0000313" key="4">
    <source>
        <dbReference type="Proteomes" id="UP000659654"/>
    </source>
</evidence>
<keyword evidence="4" id="KW-1185">Reference proteome</keyword>
<dbReference type="GO" id="GO:0005840">
    <property type="term" value="C:ribosome"/>
    <property type="evidence" value="ECO:0007669"/>
    <property type="project" value="InterPro"/>
</dbReference>
<proteinExistence type="predicted"/>
<dbReference type="SUPFAM" id="SSF110324">
    <property type="entry name" value="Ribosomal L27 protein-like"/>
    <property type="match status" value="1"/>
</dbReference>
<dbReference type="EMBL" id="CAJFCV020000001">
    <property type="protein sequence ID" value="CAG9086298.1"/>
    <property type="molecule type" value="Genomic_DNA"/>
</dbReference>
<dbReference type="eggNOG" id="KOG3550">
    <property type="taxonomic scope" value="Eukaryota"/>
</dbReference>
<evidence type="ECO:0000313" key="3">
    <source>
        <dbReference type="Proteomes" id="UP000095284"/>
    </source>
</evidence>
<evidence type="ECO:0000313" key="1">
    <source>
        <dbReference type="EMBL" id="CAD5210384.1"/>
    </source>
</evidence>
<dbReference type="EMBL" id="CAJFDI010000001">
    <property type="protein sequence ID" value="CAD5210384.1"/>
    <property type="molecule type" value="Genomic_DNA"/>
</dbReference>
<name>A0A1I7S960_BURXY</name>
<dbReference type="WBParaSite" id="BXY_0955500.1">
    <property type="protein sequence ID" value="BXY_0955500.1"/>
    <property type="gene ID" value="BXY_0955500"/>
</dbReference>